<evidence type="ECO:0000313" key="5">
    <source>
        <dbReference type="Proteomes" id="UP000045545"/>
    </source>
</evidence>
<proteinExistence type="inferred from homology"/>
<evidence type="ECO:0000313" key="4">
    <source>
        <dbReference type="EMBL" id="CFW97565.1"/>
    </source>
</evidence>
<dbReference type="RefSeq" id="WP_046494631.1">
    <property type="nucleotide sequence ID" value="NZ_CGIH01000002.1"/>
</dbReference>
<accession>A0A0E4G8T8</accession>
<dbReference type="InterPro" id="IPR029069">
    <property type="entry name" value="HotDog_dom_sf"/>
</dbReference>
<organism evidence="4 5">
    <name type="scientific">Syntrophomonas zehnderi OL-4</name>
    <dbReference type="NCBI Taxonomy" id="690567"/>
    <lineage>
        <taxon>Bacteria</taxon>
        <taxon>Bacillati</taxon>
        <taxon>Bacillota</taxon>
        <taxon>Clostridia</taxon>
        <taxon>Eubacteriales</taxon>
        <taxon>Syntrophomonadaceae</taxon>
        <taxon>Syntrophomonas</taxon>
    </lineage>
</organism>
<dbReference type="NCBIfam" id="TIGR00369">
    <property type="entry name" value="unchar_dom_1"/>
    <property type="match status" value="1"/>
</dbReference>
<name>A0A0E4G8T8_9FIRM</name>
<dbReference type="Proteomes" id="UP000045545">
    <property type="component" value="Unassembled WGS sequence"/>
</dbReference>
<dbReference type="Pfam" id="PF03061">
    <property type="entry name" value="4HBT"/>
    <property type="match status" value="1"/>
</dbReference>
<dbReference type="PANTHER" id="PTHR21660:SF1">
    <property type="entry name" value="ACYL-COENZYME A THIOESTERASE 13"/>
    <property type="match status" value="1"/>
</dbReference>
<protein>
    <submittedName>
        <fullName evidence="4">HotDog domain</fullName>
    </submittedName>
</protein>
<dbReference type="InterPro" id="IPR003736">
    <property type="entry name" value="PAAI_dom"/>
</dbReference>
<gene>
    <name evidence="4" type="ORF">91</name>
</gene>
<dbReference type="AlphaFoldDB" id="A0A0E4G8T8"/>
<dbReference type="CDD" id="cd03443">
    <property type="entry name" value="PaaI_thioesterase"/>
    <property type="match status" value="1"/>
</dbReference>
<evidence type="ECO:0000256" key="2">
    <source>
        <dbReference type="ARBA" id="ARBA00022801"/>
    </source>
</evidence>
<feature type="domain" description="Thioesterase" evidence="3">
    <location>
        <begin position="55"/>
        <end position="125"/>
    </location>
</feature>
<dbReference type="STRING" id="690567.91"/>
<reference evidence="4 5" key="1">
    <citation type="submission" date="2015-03" db="EMBL/GenBank/DDBJ databases">
        <authorList>
            <person name="Murphy D."/>
        </authorList>
    </citation>
    <scope>NUCLEOTIDE SEQUENCE [LARGE SCALE GENOMIC DNA]</scope>
    <source>
        <strain evidence="4 5">OL-4</strain>
    </source>
</reference>
<keyword evidence="2" id="KW-0378">Hydrolase</keyword>
<dbReference type="Gene3D" id="3.10.129.10">
    <property type="entry name" value="Hotdog Thioesterase"/>
    <property type="match status" value="1"/>
</dbReference>
<evidence type="ECO:0000259" key="3">
    <source>
        <dbReference type="Pfam" id="PF03061"/>
    </source>
</evidence>
<dbReference type="InterPro" id="IPR039298">
    <property type="entry name" value="ACOT13"/>
</dbReference>
<dbReference type="PANTHER" id="PTHR21660">
    <property type="entry name" value="THIOESTERASE SUPERFAMILY MEMBER-RELATED"/>
    <property type="match status" value="1"/>
</dbReference>
<sequence>MAAAQGQDKQLFDHIKHSIQTAPIYQLLGINMQRIESGFIEMTVKLGEIHTNALGIIQGGVIMTLADAAMGNAVRTLGIKGVTVDCSVSFPGAAQLGDTLIAQGKVIKAGKNLVFAQADVYTDDKLIGSSQATFFNTGKLEY</sequence>
<dbReference type="InterPro" id="IPR006683">
    <property type="entry name" value="Thioestr_dom"/>
</dbReference>
<comment type="similarity">
    <text evidence="1">Belongs to the thioesterase PaaI family.</text>
</comment>
<evidence type="ECO:0000256" key="1">
    <source>
        <dbReference type="ARBA" id="ARBA00008324"/>
    </source>
</evidence>
<dbReference type="EMBL" id="CGIH01000002">
    <property type="protein sequence ID" value="CFW97565.1"/>
    <property type="molecule type" value="Genomic_DNA"/>
</dbReference>
<keyword evidence="5" id="KW-1185">Reference proteome</keyword>
<dbReference type="GO" id="GO:0047617">
    <property type="term" value="F:fatty acyl-CoA hydrolase activity"/>
    <property type="evidence" value="ECO:0007669"/>
    <property type="project" value="InterPro"/>
</dbReference>
<dbReference type="SUPFAM" id="SSF54637">
    <property type="entry name" value="Thioesterase/thiol ester dehydrase-isomerase"/>
    <property type="match status" value="1"/>
</dbReference>